<sequence length="140" mass="15484">MIGNSKRKQTKKQRIMVDEPVNEQPTSPAAAPIPTEEDFNLSAPQPSQNSQPSSFVFMPTPTVQQQLPTEHEPDIAVRPRSISEARTRLQLRQQSIPIATRQIGFVGDSSGARSAITGNQLNKQRLKKLNARKGSGKEQK</sequence>
<name>A0A1J6J5P0_NICAT</name>
<evidence type="ECO:0000313" key="3">
    <source>
        <dbReference type="Proteomes" id="UP000187609"/>
    </source>
</evidence>
<dbReference type="Gramene" id="OIT02577">
    <property type="protein sequence ID" value="OIT02577"/>
    <property type="gene ID" value="A4A49_56474"/>
</dbReference>
<feature type="compositionally biased region" description="Low complexity" evidence="1">
    <location>
        <begin position="42"/>
        <end position="54"/>
    </location>
</feature>
<dbReference type="OMA" id="KENNQWV"/>
<dbReference type="EMBL" id="MJEQ01037188">
    <property type="protein sequence ID" value="OIT02577.1"/>
    <property type="molecule type" value="Genomic_DNA"/>
</dbReference>
<keyword evidence="3" id="KW-1185">Reference proteome</keyword>
<dbReference type="AlphaFoldDB" id="A0A1J6J5P0"/>
<feature type="compositionally biased region" description="Basic residues" evidence="1">
    <location>
        <begin position="1"/>
        <end position="14"/>
    </location>
</feature>
<protein>
    <submittedName>
        <fullName evidence="2">Uncharacterized protein</fullName>
    </submittedName>
</protein>
<evidence type="ECO:0000256" key="1">
    <source>
        <dbReference type="SAM" id="MobiDB-lite"/>
    </source>
</evidence>
<feature type="region of interest" description="Disordered" evidence="1">
    <location>
        <begin position="1"/>
        <end position="57"/>
    </location>
</feature>
<comment type="caution">
    <text evidence="2">The sequence shown here is derived from an EMBL/GenBank/DDBJ whole genome shotgun (WGS) entry which is preliminary data.</text>
</comment>
<proteinExistence type="predicted"/>
<organism evidence="2 3">
    <name type="scientific">Nicotiana attenuata</name>
    <name type="common">Coyote tobacco</name>
    <dbReference type="NCBI Taxonomy" id="49451"/>
    <lineage>
        <taxon>Eukaryota</taxon>
        <taxon>Viridiplantae</taxon>
        <taxon>Streptophyta</taxon>
        <taxon>Embryophyta</taxon>
        <taxon>Tracheophyta</taxon>
        <taxon>Spermatophyta</taxon>
        <taxon>Magnoliopsida</taxon>
        <taxon>eudicotyledons</taxon>
        <taxon>Gunneridae</taxon>
        <taxon>Pentapetalae</taxon>
        <taxon>asterids</taxon>
        <taxon>lamiids</taxon>
        <taxon>Solanales</taxon>
        <taxon>Solanaceae</taxon>
        <taxon>Nicotianoideae</taxon>
        <taxon>Nicotianeae</taxon>
        <taxon>Nicotiana</taxon>
    </lineage>
</organism>
<feature type="region of interest" description="Disordered" evidence="1">
    <location>
        <begin position="108"/>
        <end position="140"/>
    </location>
</feature>
<reference evidence="2" key="1">
    <citation type="submission" date="2016-11" db="EMBL/GenBank/DDBJ databases">
        <title>The genome of Nicotiana attenuata.</title>
        <authorList>
            <person name="Xu S."/>
            <person name="Brockmoeller T."/>
            <person name="Gaquerel E."/>
            <person name="Navarro A."/>
            <person name="Kuhl H."/>
            <person name="Gase K."/>
            <person name="Ling Z."/>
            <person name="Zhou W."/>
            <person name="Kreitzer C."/>
            <person name="Stanke M."/>
            <person name="Tang H."/>
            <person name="Lyons E."/>
            <person name="Pandey P."/>
            <person name="Pandey S.P."/>
            <person name="Timmermann B."/>
            <person name="Baldwin I.T."/>
        </authorList>
    </citation>
    <scope>NUCLEOTIDE SEQUENCE [LARGE SCALE GENOMIC DNA]</scope>
    <source>
        <strain evidence="2">UT</strain>
    </source>
</reference>
<gene>
    <name evidence="2" type="ORF">A4A49_56474</name>
</gene>
<dbReference type="Proteomes" id="UP000187609">
    <property type="component" value="Unassembled WGS sequence"/>
</dbReference>
<evidence type="ECO:0000313" key="2">
    <source>
        <dbReference type="EMBL" id="OIT02577.1"/>
    </source>
</evidence>
<accession>A0A1J6J5P0</accession>